<comment type="caution">
    <text evidence="1">The sequence shown here is derived from an EMBL/GenBank/DDBJ whole genome shotgun (WGS) entry which is preliminary data.</text>
</comment>
<evidence type="ECO:0000313" key="1">
    <source>
        <dbReference type="EMBL" id="MBP3958084.1"/>
    </source>
</evidence>
<keyword evidence="2" id="KW-1185">Reference proteome</keyword>
<evidence type="ECO:0000313" key="2">
    <source>
        <dbReference type="Proteomes" id="UP000676565"/>
    </source>
</evidence>
<organism evidence="1 2">
    <name type="scientific">Gemmata palustris</name>
    <dbReference type="NCBI Taxonomy" id="2822762"/>
    <lineage>
        <taxon>Bacteria</taxon>
        <taxon>Pseudomonadati</taxon>
        <taxon>Planctomycetota</taxon>
        <taxon>Planctomycetia</taxon>
        <taxon>Gemmatales</taxon>
        <taxon>Gemmataceae</taxon>
        <taxon>Gemmata</taxon>
    </lineage>
</organism>
<dbReference type="RefSeq" id="WP_210657749.1">
    <property type="nucleotide sequence ID" value="NZ_JAGKQQ010000001.1"/>
</dbReference>
<gene>
    <name evidence="1" type="ORF">J8F10_22765</name>
</gene>
<name>A0ABS5BWJ4_9BACT</name>
<accession>A0ABS5BWJ4</accession>
<proteinExistence type="predicted"/>
<dbReference type="EMBL" id="JAGKQQ010000001">
    <property type="protein sequence ID" value="MBP3958084.1"/>
    <property type="molecule type" value="Genomic_DNA"/>
</dbReference>
<protein>
    <submittedName>
        <fullName evidence="1">Uncharacterized protein</fullName>
    </submittedName>
</protein>
<dbReference type="Proteomes" id="UP000676565">
    <property type="component" value="Unassembled WGS sequence"/>
</dbReference>
<reference evidence="1 2" key="1">
    <citation type="submission" date="2021-04" db="EMBL/GenBank/DDBJ databases">
        <authorList>
            <person name="Ivanova A."/>
        </authorList>
    </citation>
    <scope>NUCLEOTIDE SEQUENCE [LARGE SCALE GENOMIC DNA]</scope>
    <source>
        <strain evidence="1 2">G18</strain>
    </source>
</reference>
<sequence length="68" mass="7655">MIALGTHWFCPLLNRAIAEGYCLDIQYQRLGYCKPDVLTEVKRETRKSAGEISATCDDCPNQPLPDQP</sequence>